<evidence type="ECO:0000313" key="2">
    <source>
        <dbReference type="Proteomes" id="UP001525890"/>
    </source>
</evidence>
<dbReference type="EMBL" id="JAMXFF010000002">
    <property type="protein sequence ID" value="MCT7965010.1"/>
    <property type="molecule type" value="Genomic_DNA"/>
</dbReference>
<proteinExistence type="predicted"/>
<reference evidence="1 2" key="1">
    <citation type="journal article" date="2022" name="Front. Microbiol.">
        <title>High genomic differentiation and limited gene flow indicate recent cryptic speciation within the genus Laspinema (cyanobacteria).</title>
        <authorList>
            <person name="Stanojkovic A."/>
            <person name="Skoupy S."/>
            <person name="Skaloud P."/>
            <person name="Dvorak P."/>
        </authorList>
    </citation>
    <scope>NUCLEOTIDE SEQUENCE [LARGE SCALE GENOMIC DNA]</scope>
    <source>
        <strain evidence="1 2">D2a</strain>
    </source>
</reference>
<evidence type="ECO:0000313" key="1">
    <source>
        <dbReference type="EMBL" id="MCT7965010.1"/>
    </source>
</evidence>
<accession>A0ABT2MLY4</accession>
<protein>
    <submittedName>
        <fullName evidence="1">Uncharacterized protein</fullName>
    </submittedName>
</protein>
<sequence>MSRRKGKKSMKDEGSIWDEPKTARLNASLTPTGYKGLKALGKRLSLSISEIIERLGRQELQLPTVPQKKIEYGEILRSLPQFSPKVLVLIASKALNLAKNRLDYDSPTLPDLLSGLDLSELSDNSLIPLDDLQQLIQGDRPPTQGEIIQLASALDMNYEDLAKLLNGYQQVKDYEQLPK</sequence>
<comment type="caution">
    <text evidence="1">The sequence shown here is derived from an EMBL/GenBank/DDBJ whole genome shotgun (WGS) entry which is preliminary data.</text>
</comment>
<dbReference type="RefSeq" id="WP_261235168.1">
    <property type="nucleotide sequence ID" value="NZ_JAMXFF010000002.1"/>
</dbReference>
<keyword evidence="2" id="KW-1185">Reference proteome</keyword>
<name>A0ABT2MLY4_9CYAN</name>
<dbReference type="Proteomes" id="UP001525890">
    <property type="component" value="Unassembled WGS sequence"/>
</dbReference>
<gene>
    <name evidence="1" type="ORF">NG799_01520</name>
</gene>
<organism evidence="1 2">
    <name type="scientific">Laspinema palackyanum D2a</name>
    <dbReference type="NCBI Taxonomy" id="2953684"/>
    <lineage>
        <taxon>Bacteria</taxon>
        <taxon>Bacillati</taxon>
        <taxon>Cyanobacteriota</taxon>
        <taxon>Cyanophyceae</taxon>
        <taxon>Oscillatoriophycideae</taxon>
        <taxon>Oscillatoriales</taxon>
        <taxon>Laspinemataceae</taxon>
        <taxon>Laspinema</taxon>
        <taxon>Laspinema palackyanum</taxon>
    </lineage>
</organism>